<feature type="transmembrane region" description="Helical" evidence="8">
    <location>
        <begin position="165"/>
        <end position="191"/>
    </location>
</feature>
<evidence type="ECO:0000313" key="10">
    <source>
        <dbReference type="Proteomes" id="UP000050961"/>
    </source>
</evidence>
<dbReference type="AlphaFoldDB" id="A0A023D042"/>
<evidence type="ECO:0000256" key="7">
    <source>
        <dbReference type="ARBA" id="ARBA00023136"/>
    </source>
</evidence>
<dbReference type="eggNOG" id="ENOG502ZNKB">
    <property type="taxonomic scope" value="Bacteria"/>
</dbReference>
<dbReference type="Proteomes" id="UP000050961">
    <property type="component" value="Unassembled WGS sequence"/>
</dbReference>
<keyword evidence="4 8" id="KW-0812">Transmembrane</keyword>
<evidence type="ECO:0000256" key="3">
    <source>
        <dbReference type="ARBA" id="ARBA00022670"/>
    </source>
</evidence>
<dbReference type="NCBIfam" id="TIGR04178">
    <property type="entry name" value="exo_archaeo"/>
    <property type="match status" value="1"/>
</dbReference>
<evidence type="ECO:0000256" key="6">
    <source>
        <dbReference type="ARBA" id="ARBA00022989"/>
    </source>
</evidence>
<reference evidence="9 10" key="1">
    <citation type="journal article" date="2015" name="Genome Announc.">
        <title>Expanding the biotechnology potential of lactobacilli through comparative genomics of 213 strains and associated genera.</title>
        <authorList>
            <person name="Sun Z."/>
            <person name="Harris H.M."/>
            <person name="McCann A."/>
            <person name="Guo C."/>
            <person name="Argimon S."/>
            <person name="Zhang W."/>
            <person name="Yang X."/>
            <person name="Jeffery I.B."/>
            <person name="Cooney J.C."/>
            <person name="Kagawa T.F."/>
            <person name="Liu W."/>
            <person name="Song Y."/>
            <person name="Salvetti E."/>
            <person name="Wrobel A."/>
            <person name="Rasinkangas P."/>
            <person name="Parkhill J."/>
            <person name="Rea M.C."/>
            <person name="O'Sullivan O."/>
            <person name="Ritari J."/>
            <person name="Douillard F.P."/>
            <person name="Paul Ross R."/>
            <person name="Yang R."/>
            <person name="Briner A.E."/>
            <person name="Felis G.E."/>
            <person name="de Vos W.M."/>
            <person name="Barrangou R."/>
            <person name="Klaenhammer T.R."/>
            <person name="Caufield P.W."/>
            <person name="Cui Y."/>
            <person name="Zhang H."/>
            <person name="O'Toole P.W."/>
        </authorList>
    </citation>
    <scope>NUCLEOTIDE SEQUENCE [LARGE SCALE GENOMIC DNA]</scope>
    <source>
        <strain evidence="9 10">DSM 21376</strain>
    </source>
</reference>
<dbReference type="EMBL" id="AYZF01000004">
    <property type="protein sequence ID" value="KRN07358.1"/>
    <property type="molecule type" value="Genomic_DNA"/>
</dbReference>
<dbReference type="GO" id="GO:0005886">
    <property type="term" value="C:plasma membrane"/>
    <property type="evidence" value="ECO:0007669"/>
    <property type="project" value="UniProtKB-SubCell"/>
</dbReference>
<evidence type="ECO:0000256" key="2">
    <source>
        <dbReference type="ARBA" id="ARBA00022475"/>
    </source>
</evidence>
<organism evidence="9 10">
    <name type="scientific">Liquorilactobacillus sucicola DSM 21376 = JCM 15457</name>
    <dbReference type="NCBI Taxonomy" id="1423806"/>
    <lineage>
        <taxon>Bacteria</taxon>
        <taxon>Bacillati</taxon>
        <taxon>Bacillota</taxon>
        <taxon>Bacilli</taxon>
        <taxon>Lactobacillales</taxon>
        <taxon>Lactobacillaceae</taxon>
        <taxon>Liquorilactobacillus</taxon>
    </lineage>
</organism>
<gene>
    <name evidence="9" type="ORF">FD15_GL002305</name>
</gene>
<evidence type="ECO:0000256" key="8">
    <source>
        <dbReference type="SAM" id="Phobius"/>
    </source>
</evidence>
<protein>
    <recommendedName>
        <fullName evidence="11">Exosortase family protein XrtG</fullName>
    </recommendedName>
</protein>
<keyword evidence="10" id="KW-1185">Reference proteome</keyword>
<comment type="caution">
    <text evidence="9">The sequence shown here is derived from an EMBL/GenBank/DDBJ whole genome shotgun (WGS) entry which is preliminary data.</text>
</comment>
<feature type="transmembrane region" description="Helical" evidence="8">
    <location>
        <begin position="24"/>
        <end position="41"/>
    </location>
</feature>
<dbReference type="InterPro" id="IPR017541">
    <property type="entry name" value="Exosort-XrtG"/>
</dbReference>
<dbReference type="GO" id="GO:0008233">
    <property type="term" value="F:peptidase activity"/>
    <property type="evidence" value="ECO:0007669"/>
    <property type="project" value="UniProtKB-KW"/>
</dbReference>
<keyword evidence="3" id="KW-0645">Protease</keyword>
<dbReference type="InterPro" id="IPR019127">
    <property type="entry name" value="Exosortase"/>
</dbReference>
<dbReference type="RefSeq" id="WP_034989978.1">
    <property type="nucleotide sequence ID" value="NZ_AYZF01000004.1"/>
</dbReference>
<dbReference type="InterPro" id="IPR026392">
    <property type="entry name" value="Exo/Archaeosortase_dom"/>
</dbReference>
<dbReference type="Pfam" id="PF09721">
    <property type="entry name" value="Exosortase_EpsH"/>
    <property type="match status" value="1"/>
</dbReference>
<comment type="subcellular location">
    <subcellularLocation>
        <location evidence="1">Cell membrane</location>
        <topology evidence="1">Multi-pass membrane protein</topology>
    </subcellularLocation>
</comment>
<dbReference type="PATRIC" id="fig|1423806.3.peg.2359"/>
<accession>A0A023D042</accession>
<name>A0A023D042_9LACO</name>
<feature type="transmembrane region" description="Helical" evidence="8">
    <location>
        <begin position="98"/>
        <end position="115"/>
    </location>
</feature>
<keyword evidence="5" id="KW-0378">Hydrolase</keyword>
<proteinExistence type="predicted"/>
<evidence type="ECO:0000256" key="5">
    <source>
        <dbReference type="ARBA" id="ARBA00022801"/>
    </source>
</evidence>
<evidence type="ECO:0000256" key="1">
    <source>
        <dbReference type="ARBA" id="ARBA00004651"/>
    </source>
</evidence>
<feature type="transmembrane region" description="Helical" evidence="8">
    <location>
        <begin position="122"/>
        <end position="145"/>
    </location>
</feature>
<evidence type="ECO:0000256" key="4">
    <source>
        <dbReference type="ARBA" id="ARBA00022692"/>
    </source>
</evidence>
<dbReference type="GO" id="GO:0006508">
    <property type="term" value="P:proteolysis"/>
    <property type="evidence" value="ECO:0007669"/>
    <property type="project" value="UniProtKB-KW"/>
</dbReference>
<evidence type="ECO:0008006" key="11">
    <source>
        <dbReference type="Google" id="ProtNLM"/>
    </source>
</evidence>
<evidence type="ECO:0000313" key="9">
    <source>
        <dbReference type="EMBL" id="KRN07358.1"/>
    </source>
</evidence>
<dbReference type="OrthoDB" id="1915311at2"/>
<keyword evidence="2" id="KW-1003">Cell membrane</keyword>
<sequence>MSVYLIIGTIIWVYGLSLLRRTKLAAFSFIWGSVGLFFILITLSNRYMIWLFTQAVMRGVGWIGEVAKMSTNLTRYSIISIANASSPVNMVIDYECSGVIETLAFLSLVFFFPMYSRYEKLFFSVLGMLWIYLANILRLLLIIIIVHFSGGQFFFVAHSLLGRLFFYVLVIALYYLVFTSSQLSHSIYFAFRERMHHLLGKEGERK</sequence>
<dbReference type="STRING" id="1423806.FD15_GL002305"/>
<keyword evidence="6 8" id="KW-1133">Transmembrane helix</keyword>
<dbReference type="NCBIfam" id="TIGR03110">
    <property type="entry name" value="exosort_Gpos"/>
    <property type="match status" value="1"/>
</dbReference>
<keyword evidence="7 8" id="KW-0472">Membrane</keyword>